<dbReference type="AlphaFoldDB" id="A0A1Y1RPQ9"/>
<dbReference type="PROSITE" id="PS50893">
    <property type="entry name" value="ABC_TRANSPORTER_2"/>
    <property type="match status" value="1"/>
</dbReference>
<keyword evidence="4" id="KW-0067">ATP-binding</keyword>
<proteinExistence type="inferred from homology"/>
<dbReference type="InterPro" id="IPR015860">
    <property type="entry name" value="ABC_transpr_TagH-like"/>
</dbReference>
<keyword evidence="7" id="KW-1185">Reference proteome</keyword>
<dbReference type="CDD" id="cd03220">
    <property type="entry name" value="ABC_KpsT_Wzt"/>
    <property type="match status" value="1"/>
</dbReference>
<evidence type="ECO:0000256" key="2">
    <source>
        <dbReference type="ARBA" id="ARBA00022448"/>
    </source>
</evidence>
<evidence type="ECO:0000256" key="4">
    <source>
        <dbReference type="ARBA" id="ARBA00022840"/>
    </source>
</evidence>
<accession>A0A1Y1RPQ9</accession>
<evidence type="ECO:0000256" key="3">
    <source>
        <dbReference type="ARBA" id="ARBA00022741"/>
    </source>
</evidence>
<evidence type="ECO:0000256" key="1">
    <source>
        <dbReference type="ARBA" id="ARBA00005417"/>
    </source>
</evidence>
<dbReference type="PANTHER" id="PTHR46743:SF2">
    <property type="entry name" value="TEICHOIC ACIDS EXPORT ATP-BINDING PROTEIN TAGH"/>
    <property type="match status" value="1"/>
</dbReference>
<dbReference type="EMBL" id="LXWF01000040">
    <property type="protein sequence ID" value="ORC16450.1"/>
    <property type="molecule type" value="Genomic_DNA"/>
</dbReference>
<reference evidence="6 7" key="1">
    <citation type="submission" date="2016-05" db="EMBL/GenBank/DDBJ databases">
        <title>Draft genome sequence of a porcine commensal Rothia nasimurium.</title>
        <authorList>
            <person name="Gaiser R.A."/>
            <person name="Van Baarlen P."/>
            <person name="Wells J.M."/>
        </authorList>
    </citation>
    <scope>NUCLEOTIDE SEQUENCE [LARGE SCALE GENOMIC DNA]</scope>
    <source>
        <strain evidence="6 7">PT-32</strain>
    </source>
</reference>
<keyword evidence="3" id="KW-0547">Nucleotide-binding</keyword>
<dbReference type="Pfam" id="PF00005">
    <property type="entry name" value="ABC_tran"/>
    <property type="match status" value="1"/>
</dbReference>
<dbReference type="Proteomes" id="UP000192359">
    <property type="component" value="Unassembled WGS sequence"/>
</dbReference>
<dbReference type="PANTHER" id="PTHR46743">
    <property type="entry name" value="TEICHOIC ACIDS EXPORT ATP-BINDING PROTEIN TAGH"/>
    <property type="match status" value="1"/>
</dbReference>
<dbReference type="Gene3D" id="3.40.50.300">
    <property type="entry name" value="P-loop containing nucleotide triphosphate hydrolases"/>
    <property type="match status" value="1"/>
</dbReference>
<dbReference type="GO" id="GO:0016887">
    <property type="term" value="F:ATP hydrolysis activity"/>
    <property type="evidence" value="ECO:0007669"/>
    <property type="project" value="InterPro"/>
</dbReference>
<evidence type="ECO:0000313" key="6">
    <source>
        <dbReference type="EMBL" id="ORC16450.1"/>
    </source>
</evidence>
<dbReference type="GO" id="GO:0016020">
    <property type="term" value="C:membrane"/>
    <property type="evidence" value="ECO:0007669"/>
    <property type="project" value="InterPro"/>
</dbReference>
<comment type="caution">
    <text evidence="6">The sequence shown here is derived from an EMBL/GenBank/DDBJ whole genome shotgun (WGS) entry which is preliminary data.</text>
</comment>
<feature type="domain" description="ABC transporter" evidence="5">
    <location>
        <begin position="6"/>
        <end position="232"/>
    </location>
</feature>
<dbReference type="GO" id="GO:0005524">
    <property type="term" value="F:ATP binding"/>
    <property type="evidence" value="ECO:0007669"/>
    <property type="project" value="UniProtKB-KW"/>
</dbReference>
<name>A0A1Y1RPQ9_9MICC</name>
<keyword evidence="2" id="KW-0813">Transport</keyword>
<protein>
    <recommendedName>
        <fullName evidence="5">ABC transporter domain-containing protein</fullName>
    </recommendedName>
</protein>
<dbReference type="InterPro" id="IPR027417">
    <property type="entry name" value="P-loop_NTPase"/>
</dbReference>
<comment type="similarity">
    <text evidence="1">Belongs to the ABC transporter superfamily.</text>
</comment>
<evidence type="ECO:0000313" key="7">
    <source>
        <dbReference type="Proteomes" id="UP000192359"/>
    </source>
</evidence>
<dbReference type="SMART" id="SM00382">
    <property type="entry name" value="AAA"/>
    <property type="match status" value="1"/>
</dbReference>
<dbReference type="InterPro" id="IPR003439">
    <property type="entry name" value="ABC_transporter-like_ATP-bd"/>
</dbReference>
<evidence type="ECO:0000259" key="5">
    <source>
        <dbReference type="PROSITE" id="PS50893"/>
    </source>
</evidence>
<dbReference type="SUPFAM" id="SSF52540">
    <property type="entry name" value="P-loop containing nucleoside triphosphate hydrolases"/>
    <property type="match status" value="1"/>
</dbReference>
<dbReference type="InterPro" id="IPR003593">
    <property type="entry name" value="AAA+_ATPase"/>
</dbReference>
<gene>
    <name evidence="6" type="ORF">A7979_03770</name>
</gene>
<sequence length="258" mass="27479">MLVDGVEVEYTTRYKTGRFSARHKRVHALKGISFAAREGEFIGLVGKNGAGKSTLLRVIAGLQTPTEGQVFAADEPTLIGISAALNPSLSGDDNITLGCLAMGMSLKDVEARRAGVIELAGIGDAVYRPMNTYSAGMGSRLRFAISMAAQPQIMLIDEALSAGDAAFAERARRAMQGLLDQAGTVFLVSHAAQTVEEMCTRALWIDEGELIMDGDARAVARKYRWYAHTLSLGDETKAAGLLADARQEGQAGYVHEGG</sequence>
<dbReference type="GO" id="GO:0140359">
    <property type="term" value="F:ABC-type transporter activity"/>
    <property type="evidence" value="ECO:0007669"/>
    <property type="project" value="InterPro"/>
</dbReference>
<organism evidence="6 7">
    <name type="scientific">Rothia nasimurium</name>
    <dbReference type="NCBI Taxonomy" id="85336"/>
    <lineage>
        <taxon>Bacteria</taxon>
        <taxon>Bacillati</taxon>
        <taxon>Actinomycetota</taxon>
        <taxon>Actinomycetes</taxon>
        <taxon>Micrococcales</taxon>
        <taxon>Micrococcaceae</taxon>
        <taxon>Rothia</taxon>
    </lineage>
</organism>
<dbReference type="InterPro" id="IPR050683">
    <property type="entry name" value="Bact_Polysacc_Export_ATP-bd"/>
</dbReference>